<evidence type="ECO:0000256" key="3">
    <source>
        <dbReference type="ARBA" id="ARBA00022964"/>
    </source>
</evidence>
<keyword evidence="5" id="KW-0408">Iron</keyword>
<dbReference type="InterPro" id="IPR051178">
    <property type="entry name" value="TfdA_dioxygenase"/>
</dbReference>
<comment type="caution">
    <text evidence="7">The sequence shown here is derived from an EMBL/GenBank/DDBJ whole genome shotgun (WGS) entry which is preliminary data.</text>
</comment>
<keyword evidence="2" id="KW-0479">Metal-binding</keyword>
<reference evidence="7 8" key="1">
    <citation type="submission" date="2024-02" db="EMBL/GenBank/DDBJ databases">
        <authorList>
            <person name="Chen Y."/>
            <person name="Shah S."/>
            <person name="Dougan E. K."/>
            <person name="Thang M."/>
            <person name="Chan C."/>
        </authorList>
    </citation>
    <scope>NUCLEOTIDE SEQUENCE [LARGE SCALE GENOMIC DNA]</scope>
</reference>
<keyword evidence="4" id="KW-0560">Oxidoreductase</keyword>
<keyword evidence="3 7" id="KW-0223">Dioxygenase</keyword>
<dbReference type="InterPro" id="IPR003819">
    <property type="entry name" value="TauD/TfdA-like"/>
</dbReference>
<proteinExistence type="inferred from homology"/>
<dbReference type="Proteomes" id="UP001642464">
    <property type="component" value="Unassembled WGS sequence"/>
</dbReference>
<evidence type="ECO:0000313" key="7">
    <source>
        <dbReference type="EMBL" id="CAK9028015.1"/>
    </source>
</evidence>
<evidence type="ECO:0000259" key="6">
    <source>
        <dbReference type="Pfam" id="PF02668"/>
    </source>
</evidence>
<evidence type="ECO:0000256" key="1">
    <source>
        <dbReference type="ARBA" id="ARBA00005896"/>
    </source>
</evidence>
<protein>
    <submittedName>
        <fullName evidence="7">Alpha-ketoglutarate-dependent taurine dioxygenase (2-aminoethanesulfonate dioxygenase) (Sulfate starvation-induced protein 3) (SSI3)</fullName>
    </submittedName>
</protein>
<keyword evidence="8" id="KW-1185">Reference proteome</keyword>
<evidence type="ECO:0000256" key="2">
    <source>
        <dbReference type="ARBA" id="ARBA00022723"/>
    </source>
</evidence>
<organism evidence="7 8">
    <name type="scientific">Durusdinium trenchii</name>
    <dbReference type="NCBI Taxonomy" id="1381693"/>
    <lineage>
        <taxon>Eukaryota</taxon>
        <taxon>Sar</taxon>
        <taxon>Alveolata</taxon>
        <taxon>Dinophyceae</taxon>
        <taxon>Suessiales</taxon>
        <taxon>Symbiodiniaceae</taxon>
        <taxon>Durusdinium</taxon>
    </lineage>
</organism>
<dbReference type="Gene3D" id="3.60.130.10">
    <property type="entry name" value="Clavaminate synthase-like"/>
    <property type="match status" value="2"/>
</dbReference>
<dbReference type="PANTHER" id="PTHR43779">
    <property type="entry name" value="DIOXYGENASE RV0097-RELATED"/>
    <property type="match status" value="1"/>
</dbReference>
<gene>
    <name evidence="7" type="ORF">SCF082_LOCUS18179</name>
</gene>
<feature type="domain" description="TauD/TfdA-like" evidence="6">
    <location>
        <begin position="9"/>
        <end position="276"/>
    </location>
</feature>
<evidence type="ECO:0000256" key="4">
    <source>
        <dbReference type="ARBA" id="ARBA00023002"/>
    </source>
</evidence>
<comment type="similarity">
    <text evidence="1">Belongs to the TfdA dioxygenase family.</text>
</comment>
<feature type="domain" description="TauD/TfdA-like" evidence="6">
    <location>
        <begin position="318"/>
        <end position="358"/>
    </location>
</feature>
<accession>A0ABP0KMF4</accession>
<sequence>MRFLNGGFGALLQDLHGADASHLRRPEVGEALRHAWLQARLLVIRGLDLSPDDFAAISRHFGPLGPVPAGRDHAKLGPGGCILRIGNIRDHTGNLISQPSSTKEDVLAQDGSCQYRPAERLPVWHTDGTFKEKPDAGTALYCHRAPPEGGATCFADAASAWDGLPFSQQERLLKLECLCSLTHHDAKIKKRNPDYPMLTEEERKRNPPRRVPLALKHPETGRHAIYGINSSTCCVLEHDQEVDHERLENLELNGEEDDSVSILQDLLVHATAPTYTVPLLQFRFSPRLLENHSLRKVQTSPFPSRSKISFPIDMCTFNCEVCWQWQPGDLAICDTRSTMHCATSYNQQKYTREMWRTTIQA</sequence>
<dbReference type="GO" id="GO:0051213">
    <property type="term" value="F:dioxygenase activity"/>
    <property type="evidence" value="ECO:0007669"/>
    <property type="project" value="UniProtKB-KW"/>
</dbReference>
<evidence type="ECO:0000256" key="5">
    <source>
        <dbReference type="ARBA" id="ARBA00023004"/>
    </source>
</evidence>
<dbReference type="SUPFAM" id="SSF51197">
    <property type="entry name" value="Clavaminate synthase-like"/>
    <property type="match status" value="1"/>
</dbReference>
<dbReference type="PANTHER" id="PTHR43779:SF3">
    <property type="entry name" value="(3R)-3-[(CARBOXYMETHYL)AMINO]FATTY ACID OXYGENASE_DECARBOXYLASE"/>
    <property type="match status" value="1"/>
</dbReference>
<dbReference type="EMBL" id="CAXAMM010012113">
    <property type="protein sequence ID" value="CAK9028015.1"/>
    <property type="molecule type" value="Genomic_DNA"/>
</dbReference>
<name>A0ABP0KMF4_9DINO</name>
<evidence type="ECO:0000313" key="8">
    <source>
        <dbReference type="Proteomes" id="UP001642464"/>
    </source>
</evidence>
<dbReference type="InterPro" id="IPR042098">
    <property type="entry name" value="TauD-like_sf"/>
</dbReference>
<dbReference type="Pfam" id="PF02668">
    <property type="entry name" value="TauD"/>
    <property type="match status" value="2"/>
</dbReference>